<evidence type="ECO:0000313" key="2">
    <source>
        <dbReference type="EMBL" id="TXE16422.1"/>
    </source>
</evidence>
<keyword evidence="1" id="KW-0472">Membrane</keyword>
<dbReference type="OrthoDB" id="1452283at2"/>
<dbReference type="AlphaFoldDB" id="A0A5C7B4I4"/>
<organism evidence="2 3">
    <name type="scientific">Psychroserpens burtonensis</name>
    <dbReference type="NCBI Taxonomy" id="49278"/>
    <lineage>
        <taxon>Bacteria</taxon>
        <taxon>Pseudomonadati</taxon>
        <taxon>Bacteroidota</taxon>
        <taxon>Flavobacteriia</taxon>
        <taxon>Flavobacteriales</taxon>
        <taxon>Flavobacteriaceae</taxon>
        <taxon>Psychroserpens</taxon>
    </lineage>
</organism>
<dbReference type="RefSeq" id="WP_028872259.1">
    <property type="nucleotide sequence ID" value="NZ_VOSB01000018.1"/>
</dbReference>
<keyword evidence="1" id="KW-0812">Transmembrane</keyword>
<name>A0A5C7B4I4_9FLAO</name>
<dbReference type="EMBL" id="VOSB01000018">
    <property type="protein sequence ID" value="TXE16422.1"/>
    <property type="molecule type" value="Genomic_DNA"/>
</dbReference>
<evidence type="ECO:0000313" key="3">
    <source>
        <dbReference type="Proteomes" id="UP000321938"/>
    </source>
</evidence>
<comment type="caution">
    <text evidence="2">The sequence shown here is derived from an EMBL/GenBank/DDBJ whole genome shotgun (WGS) entry which is preliminary data.</text>
</comment>
<feature type="transmembrane region" description="Helical" evidence="1">
    <location>
        <begin position="47"/>
        <end position="67"/>
    </location>
</feature>
<sequence length="73" mass="8565">MSLFKQRKGRSFNYTPRSEKVSSIDDVQLKMKWESVKRQGKHKSKRVISLPLLLVFLGMIVALLYFLTQYETA</sequence>
<keyword evidence="1" id="KW-1133">Transmembrane helix</keyword>
<keyword evidence="3" id="KW-1185">Reference proteome</keyword>
<proteinExistence type="predicted"/>
<reference evidence="2 3" key="1">
    <citation type="submission" date="2019-08" db="EMBL/GenBank/DDBJ databases">
        <title>Genome of Psychroserpens burtonensis ACAM 167.</title>
        <authorList>
            <person name="Bowman J.P."/>
        </authorList>
    </citation>
    <scope>NUCLEOTIDE SEQUENCE [LARGE SCALE GENOMIC DNA]</scope>
    <source>
        <strain evidence="2 3">ACAM 167</strain>
    </source>
</reference>
<protein>
    <submittedName>
        <fullName evidence="2">Uncharacterized protein</fullName>
    </submittedName>
</protein>
<evidence type="ECO:0000256" key="1">
    <source>
        <dbReference type="SAM" id="Phobius"/>
    </source>
</evidence>
<accession>A0A5C7B4I4</accession>
<dbReference type="Proteomes" id="UP000321938">
    <property type="component" value="Unassembled WGS sequence"/>
</dbReference>
<gene>
    <name evidence="2" type="ORF">ES692_12900</name>
</gene>